<evidence type="ECO:0000313" key="9">
    <source>
        <dbReference type="EMBL" id="GME72781.1"/>
    </source>
</evidence>
<evidence type="ECO:0000256" key="6">
    <source>
        <dbReference type="ARBA" id="ARBA00048348"/>
    </source>
</evidence>
<gene>
    <name evidence="9" type="ORF">Cboi02_000375600</name>
</gene>
<dbReference type="Pfam" id="PF00484">
    <property type="entry name" value="Pro_CA"/>
    <property type="match status" value="1"/>
</dbReference>
<comment type="similarity">
    <text evidence="1 8">Belongs to the beta-class carbonic anhydrase family.</text>
</comment>
<evidence type="ECO:0000256" key="7">
    <source>
        <dbReference type="PIRSR" id="PIRSR601765-1"/>
    </source>
</evidence>
<comment type="function">
    <text evidence="8">Reversible hydration of carbon dioxide.</text>
</comment>
<keyword evidence="3 7" id="KW-0479">Metal-binding</keyword>
<evidence type="ECO:0000256" key="8">
    <source>
        <dbReference type="RuleBase" id="RU003956"/>
    </source>
</evidence>
<dbReference type="EC" id="4.2.1.1" evidence="2 8"/>
<evidence type="ECO:0000256" key="1">
    <source>
        <dbReference type="ARBA" id="ARBA00006217"/>
    </source>
</evidence>
<dbReference type="CDD" id="cd00883">
    <property type="entry name" value="beta_CA_cladeA"/>
    <property type="match status" value="1"/>
</dbReference>
<reference evidence="9" key="1">
    <citation type="submission" date="2023-04" db="EMBL/GenBank/DDBJ databases">
        <title>Candida boidinii NBRC 10035.</title>
        <authorList>
            <person name="Ichikawa N."/>
            <person name="Sato H."/>
            <person name="Tonouchi N."/>
        </authorList>
    </citation>
    <scope>NUCLEOTIDE SEQUENCE</scope>
    <source>
        <strain evidence="9">NBRC 10035</strain>
    </source>
</reference>
<dbReference type="AlphaFoldDB" id="A0A9W6WIW8"/>
<dbReference type="GO" id="GO:0015976">
    <property type="term" value="P:carbon utilization"/>
    <property type="evidence" value="ECO:0007669"/>
    <property type="project" value="InterPro"/>
</dbReference>
<evidence type="ECO:0000256" key="5">
    <source>
        <dbReference type="ARBA" id="ARBA00023239"/>
    </source>
</evidence>
<dbReference type="SUPFAM" id="SSF53056">
    <property type="entry name" value="beta-carbonic anhydrase, cab"/>
    <property type="match status" value="1"/>
</dbReference>
<keyword evidence="10" id="KW-1185">Reference proteome</keyword>
<comment type="catalytic activity">
    <reaction evidence="6 8">
        <text>hydrogencarbonate + H(+) = CO2 + H2O</text>
        <dbReference type="Rhea" id="RHEA:10748"/>
        <dbReference type="ChEBI" id="CHEBI:15377"/>
        <dbReference type="ChEBI" id="CHEBI:15378"/>
        <dbReference type="ChEBI" id="CHEBI:16526"/>
        <dbReference type="ChEBI" id="CHEBI:17544"/>
        <dbReference type="EC" id="4.2.1.1"/>
    </reaction>
</comment>
<feature type="binding site" evidence="7">
    <location>
        <position position="201"/>
    </location>
    <ligand>
        <name>Zn(2+)</name>
        <dbReference type="ChEBI" id="CHEBI:29105"/>
    </ligand>
</feature>
<dbReference type="Proteomes" id="UP001165120">
    <property type="component" value="Unassembled WGS sequence"/>
</dbReference>
<dbReference type="GO" id="GO:0008270">
    <property type="term" value="F:zinc ion binding"/>
    <property type="evidence" value="ECO:0007669"/>
    <property type="project" value="UniProtKB-UniRule"/>
</dbReference>
<keyword evidence="4 7" id="KW-0862">Zinc</keyword>
<dbReference type="EMBL" id="BSXN01001363">
    <property type="protein sequence ID" value="GME72781.1"/>
    <property type="molecule type" value="Genomic_DNA"/>
</dbReference>
<comment type="cofactor">
    <cofactor evidence="7">
        <name>Zn(2+)</name>
        <dbReference type="ChEBI" id="CHEBI:29105"/>
    </cofactor>
    <text evidence="7">Binds 1 zinc ion per subunit.</text>
</comment>
<dbReference type="GO" id="GO:0005737">
    <property type="term" value="C:cytoplasm"/>
    <property type="evidence" value="ECO:0007669"/>
    <property type="project" value="TreeGrafter"/>
</dbReference>
<name>A0A9W6WIW8_CANBO</name>
<organism evidence="9 10">
    <name type="scientific">Candida boidinii</name>
    <name type="common">Yeast</name>
    <dbReference type="NCBI Taxonomy" id="5477"/>
    <lineage>
        <taxon>Eukaryota</taxon>
        <taxon>Fungi</taxon>
        <taxon>Dikarya</taxon>
        <taxon>Ascomycota</taxon>
        <taxon>Saccharomycotina</taxon>
        <taxon>Pichiomycetes</taxon>
        <taxon>Pichiales</taxon>
        <taxon>Pichiaceae</taxon>
        <taxon>Ogataea</taxon>
        <taxon>Ogataea/Candida clade</taxon>
    </lineage>
</organism>
<protein>
    <recommendedName>
        <fullName evidence="2 8">Carbonic anhydrase</fullName>
        <ecNumber evidence="2 8">4.2.1.1</ecNumber>
    </recommendedName>
    <alternativeName>
        <fullName evidence="8">Carbonate dehydratase</fullName>
    </alternativeName>
</protein>
<dbReference type="PANTHER" id="PTHR11002">
    <property type="entry name" value="CARBONIC ANHYDRASE"/>
    <property type="match status" value="1"/>
</dbReference>
<evidence type="ECO:0000256" key="4">
    <source>
        <dbReference type="ARBA" id="ARBA00022833"/>
    </source>
</evidence>
<dbReference type="PANTHER" id="PTHR11002:SF76">
    <property type="entry name" value="CARBONIC ANHYDRASE"/>
    <property type="match status" value="1"/>
</dbReference>
<dbReference type="Gene3D" id="3.40.1050.10">
    <property type="entry name" value="Carbonic anhydrase"/>
    <property type="match status" value="1"/>
</dbReference>
<dbReference type="GO" id="GO:0034599">
    <property type="term" value="P:cellular response to oxidative stress"/>
    <property type="evidence" value="ECO:0007669"/>
    <property type="project" value="TreeGrafter"/>
</dbReference>
<sequence length="318" mass="35856">MNFVYKNILKIPSRLLLSSSLSKTPNFNKLKTTKITQLKQFHTIFPPMGIDNIKHFQKEQEKLAKNGEDALHQELVDEAESEIENLKKQNNGKYPFVLSKNSKLSDFIEANKKNTDRLKLEHPEILELSGKGQSPHTLWIGCSDSRINEATALGVLPGEVFTLRNIANVISSQDFSAMGAIQFAIEVLKVKKIIVCGHTDCGGVWASLSSKKVGGVLDHWLNNVRHVRAHNLKTINSIENPIDKCTKLSELNVINSVHNLKRHPSFVSPYKLGEIEVYGLIYDVKTGYLKEIEIPHDDEFEDVFHVSENGNDDEHNAH</sequence>
<feature type="binding site" evidence="7">
    <location>
        <position position="144"/>
    </location>
    <ligand>
        <name>Zn(2+)</name>
        <dbReference type="ChEBI" id="CHEBI:29105"/>
    </ligand>
</feature>
<keyword evidence="5 8" id="KW-0456">Lyase</keyword>
<evidence type="ECO:0000313" key="10">
    <source>
        <dbReference type="Proteomes" id="UP001165120"/>
    </source>
</evidence>
<evidence type="ECO:0000256" key="3">
    <source>
        <dbReference type="ARBA" id="ARBA00022723"/>
    </source>
</evidence>
<dbReference type="SMART" id="SM00947">
    <property type="entry name" value="Pro_CA"/>
    <property type="match status" value="1"/>
</dbReference>
<dbReference type="InterPro" id="IPR001765">
    <property type="entry name" value="Carbonic_anhydrase"/>
</dbReference>
<evidence type="ECO:0000256" key="2">
    <source>
        <dbReference type="ARBA" id="ARBA00012925"/>
    </source>
</evidence>
<dbReference type="InterPro" id="IPR015892">
    <property type="entry name" value="Carbonic_anhydrase_CS"/>
</dbReference>
<dbReference type="GO" id="GO:0004089">
    <property type="term" value="F:carbonate dehydratase activity"/>
    <property type="evidence" value="ECO:0007669"/>
    <property type="project" value="UniProtKB-UniRule"/>
</dbReference>
<dbReference type="PROSITE" id="PS00705">
    <property type="entry name" value="PROK_CO2_ANHYDRASE_2"/>
    <property type="match status" value="1"/>
</dbReference>
<proteinExistence type="inferred from homology"/>
<feature type="binding site" evidence="7">
    <location>
        <position position="142"/>
    </location>
    <ligand>
        <name>Zn(2+)</name>
        <dbReference type="ChEBI" id="CHEBI:29105"/>
    </ligand>
</feature>
<comment type="caution">
    <text evidence="9">The sequence shown here is derived from an EMBL/GenBank/DDBJ whole genome shotgun (WGS) entry which is preliminary data.</text>
</comment>
<accession>A0A9W6WIW8</accession>
<dbReference type="InterPro" id="IPR036874">
    <property type="entry name" value="Carbonic_anhydrase_sf"/>
</dbReference>
<feature type="binding site" evidence="7">
    <location>
        <position position="198"/>
    </location>
    <ligand>
        <name>Zn(2+)</name>
        <dbReference type="ChEBI" id="CHEBI:29105"/>
    </ligand>
</feature>
<dbReference type="GO" id="GO:0071244">
    <property type="term" value="P:cellular response to carbon dioxide"/>
    <property type="evidence" value="ECO:0007669"/>
    <property type="project" value="TreeGrafter"/>
</dbReference>